<dbReference type="Proteomes" id="UP000324629">
    <property type="component" value="Unassembled WGS sequence"/>
</dbReference>
<feature type="compositionally biased region" description="Basic and acidic residues" evidence="7">
    <location>
        <begin position="277"/>
        <end position="294"/>
    </location>
</feature>
<evidence type="ECO:0000256" key="2">
    <source>
        <dbReference type="ARBA" id="ARBA00004496"/>
    </source>
</evidence>
<dbReference type="SMART" id="SM00271">
    <property type="entry name" value="DnaJ"/>
    <property type="match status" value="1"/>
</dbReference>
<evidence type="ECO:0000256" key="6">
    <source>
        <dbReference type="SAM" id="Coils"/>
    </source>
</evidence>
<dbReference type="GO" id="GO:0005681">
    <property type="term" value="C:spliceosomal complex"/>
    <property type="evidence" value="ECO:0007669"/>
    <property type="project" value="TreeGrafter"/>
</dbReference>
<dbReference type="InterPro" id="IPR001623">
    <property type="entry name" value="DnaJ_domain"/>
</dbReference>
<dbReference type="PANTHER" id="PTHR44313">
    <property type="entry name" value="DNAJ HOMOLOG SUBFAMILY C MEMBER 17"/>
    <property type="match status" value="1"/>
</dbReference>
<name>A0A5J4NCQ6_9TREM</name>
<comment type="subcellular location">
    <subcellularLocation>
        <location evidence="2">Cytoplasm</location>
    </subcellularLocation>
    <subcellularLocation>
        <location evidence="1">Nucleus</location>
    </subcellularLocation>
</comment>
<dbReference type="Pfam" id="PF00226">
    <property type="entry name" value="DnaJ"/>
    <property type="match status" value="1"/>
</dbReference>
<gene>
    <name evidence="9" type="ORF">DEA37_0006656</name>
</gene>
<dbReference type="SUPFAM" id="SSF46565">
    <property type="entry name" value="Chaperone J-domain"/>
    <property type="match status" value="1"/>
</dbReference>
<dbReference type="InterPro" id="IPR052094">
    <property type="entry name" value="Pre-mRNA-splicing_ERAD"/>
</dbReference>
<dbReference type="InterPro" id="IPR035979">
    <property type="entry name" value="RBD_domain_sf"/>
</dbReference>
<evidence type="ECO:0000256" key="4">
    <source>
        <dbReference type="ARBA" id="ARBA00023186"/>
    </source>
</evidence>
<dbReference type="PANTHER" id="PTHR44313:SF1">
    <property type="entry name" value="DNAJ HOMOLOG SUBFAMILY C MEMBER 17"/>
    <property type="match status" value="1"/>
</dbReference>
<reference evidence="9 10" key="1">
    <citation type="journal article" date="2019" name="Gigascience">
        <title>Whole-genome sequence of the oriental lung fluke Paragonimus westermani.</title>
        <authorList>
            <person name="Oey H."/>
            <person name="Zakrzewski M."/>
            <person name="Narain K."/>
            <person name="Devi K.R."/>
            <person name="Agatsuma T."/>
            <person name="Nawaratna S."/>
            <person name="Gobert G.N."/>
            <person name="Jones M.K."/>
            <person name="Ragan M.A."/>
            <person name="McManus D.P."/>
            <person name="Krause L."/>
        </authorList>
    </citation>
    <scope>NUCLEOTIDE SEQUENCE [LARGE SCALE GENOMIC DNA]</scope>
    <source>
        <strain evidence="9 10">IND2009</strain>
    </source>
</reference>
<evidence type="ECO:0000256" key="7">
    <source>
        <dbReference type="SAM" id="MobiDB-lite"/>
    </source>
</evidence>
<protein>
    <submittedName>
        <fullName evidence="9">DnaJ subfamily C member 17</fullName>
    </submittedName>
</protein>
<proteinExistence type="predicted"/>
<dbReference type="GO" id="GO:0003676">
    <property type="term" value="F:nucleic acid binding"/>
    <property type="evidence" value="ECO:0007669"/>
    <property type="project" value="InterPro"/>
</dbReference>
<dbReference type="EMBL" id="QNGE01003980">
    <property type="protein sequence ID" value="KAA3673374.1"/>
    <property type="molecule type" value="Genomic_DNA"/>
</dbReference>
<feature type="domain" description="J" evidence="8">
    <location>
        <begin position="4"/>
        <end position="82"/>
    </location>
</feature>
<dbReference type="CDD" id="cd06257">
    <property type="entry name" value="DnaJ"/>
    <property type="match status" value="1"/>
</dbReference>
<keyword evidence="10" id="KW-1185">Reference proteome</keyword>
<sequence>MDIDLYAFFGVSDDCSAKDVKRAYKEKARQLHPDKNKDNPKASKLFSFLISNCPSEEEFQQLKDYYDILHEPVTRKEYDRKWKAKREAAKRNQALDSERRKLKEKLEAQEAKARAERERLRRQAATDSVADQLRREWQRQTEEMEFEARLARKRAIEEEEERRTHAMAKTPRPDGDQTTTVVRVKWSAPANPEAAACYTREFVMTCLSEYGEITALTIGKRGTAFADFLTYTDALAAVEASKRDAIGLPTLPLKLSFVEEHPMGVTRPTVCTGSPEGHTKDRSVGRQSGDELRVNESTPTTFNSFETDILSRMANFNG</sequence>
<keyword evidence="6" id="KW-0175">Coiled coil</keyword>
<comment type="caution">
    <text evidence="9">The sequence shown here is derived from an EMBL/GenBank/DDBJ whole genome shotgun (WGS) entry which is preliminary data.</text>
</comment>
<evidence type="ECO:0000313" key="9">
    <source>
        <dbReference type="EMBL" id="KAA3673374.1"/>
    </source>
</evidence>
<dbReference type="PROSITE" id="PS50076">
    <property type="entry name" value="DNAJ_2"/>
    <property type="match status" value="1"/>
</dbReference>
<keyword evidence="4" id="KW-0143">Chaperone</keyword>
<feature type="coiled-coil region" evidence="6">
    <location>
        <begin position="85"/>
        <end position="128"/>
    </location>
</feature>
<dbReference type="Gene3D" id="1.10.287.110">
    <property type="entry name" value="DnaJ domain"/>
    <property type="match status" value="1"/>
</dbReference>
<dbReference type="GO" id="GO:0000390">
    <property type="term" value="P:spliceosomal complex disassembly"/>
    <property type="evidence" value="ECO:0007669"/>
    <property type="project" value="TreeGrafter"/>
</dbReference>
<keyword evidence="5" id="KW-0539">Nucleus</keyword>
<dbReference type="Gene3D" id="3.30.70.330">
    <property type="match status" value="1"/>
</dbReference>
<dbReference type="InterPro" id="IPR012677">
    <property type="entry name" value="Nucleotide-bd_a/b_plait_sf"/>
</dbReference>
<dbReference type="InterPro" id="IPR036869">
    <property type="entry name" value="J_dom_sf"/>
</dbReference>
<evidence type="ECO:0000256" key="3">
    <source>
        <dbReference type="ARBA" id="ARBA00022490"/>
    </source>
</evidence>
<dbReference type="AlphaFoldDB" id="A0A5J4NCQ6"/>
<keyword evidence="3" id="KW-0963">Cytoplasm</keyword>
<accession>A0A5J4NCQ6</accession>
<dbReference type="PRINTS" id="PR00625">
    <property type="entry name" value="JDOMAIN"/>
</dbReference>
<evidence type="ECO:0000256" key="1">
    <source>
        <dbReference type="ARBA" id="ARBA00004123"/>
    </source>
</evidence>
<organism evidence="9 10">
    <name type="scientific">Paragonimus westermani</name>
    <dbReference type="NCBI Taxonomy" id="34504"/>
    <lineage>
        <taxon>Eukaryota</taxon>
        <taxon>Metazoa</taxon>
        <taxon>Spiralia</taxon>
        <taxon>Lophotrochozoa</taxon>
        <taxon>Platyhelminthes</taxon>
        <taxon>Trematoda</taxon>
        <taxon>Digenea</taxon>
        <taxon>Plagiorchiida</taxon>
        <taxon>Troglotremata</taxon>
        <taxon>Troglotrematidae</taxon>
        <taxon>Paragonimus</taxon>
    </lineage>
</organism>
<evidence type="ECO:0000313" key="10">
    <source>
        <dbReference type="Proteomes" id="UP000324629"/>
    </source>
</evidence>
<dbReference type="SUPFAM" id="SSF54928">
    <property type="entry name" value="RNA-binding domain, RBD"/>
    <property type="match status" value="1"/>
</dbReference>
<dbReference type="GO" id="GO:0005737">
    <property type="term" value="C:cytoplasm"/>
    <property type="evidence" value="ECO:0007669"/>
    <property type="project" value="UniProtKB-SubCell"/>
</dbReference>
<evidence type="ECO:0000256" key="5">
    <source>
        <dbReference type="ARBA" id="ARBA00023242"/>
    </source>
</evidence>
<evidence type="ECO:0000259" key="8">
    <source>
        <dbReference type="PROSITE" id="PS50076"/>
    </source>
</evidence>
<feature type="region of interest" description="Disordered" evidence="7">
    <location>
        <begin position="266"/>
        <end position="298"/>
    </location>
</feature>